<organism evidence="1 2">
    <name type="scientific">Shewanella frigidimarina (strain NCIMB 400)</name>
    <dbReference type="NCBI Taxonomy" id="318167"/>
    <lineage>
        <taxon>Bacteria</taxon>
        <taxon>Pseudomonadati</taxon>
        <taxon>Pseudomonadota</taxon>
        <taxon>Gammaproteobacteria</taxon>
        <taxon>Alteromonadales</taxon>
        <taxon>Shewanellaceae</taxon>
        <taxon>Shewanella</taxon>
    </lineage>
</organism>
<proteinExistence type="predicted"/>
<evidence type="ECO:0008006" key="3">
    <source>
        <dbReference type="Google" id="ProtNLM"/>
    </source>
</evidence>
<dbReference type="AlphaFoldDB" id="Q086Y3"/>
<evidence type="ECO:0000313" key="2">
    <source>
        <dbReference type="Proteomes" id="UP000000684"/>
    </source>
</evidence>
<dbReference type="HOGENOM" id="CLU_161196_1_1_6"/>
<name>Q086Y3_SHEFN</name>
<dbReference type="Gene3D" id="3.30.1660.10">
    <property type="entry name" value="Flavin-binding protein dodecin"/>
    <property type="match status" value="1"/>
</dbReference>
<dbReference type="InterPro" id="IPR025543">
    <property type="entry name" value="Dodecin-like"/>
</dbReference>
<dbReference type="NCBIfam" id="NF043052">
    <property type="entry name" value="DodecBact"/>
    <property type="match status" value="1"/>
</dbReference>
<reference evidence="1 2" key="1">
    <citation type="submission" date="2006-08" db="EMBL/GenBank/DDBJ databases">
        <title>Complete sequence of Shewanella frigidimarina NCIMB 400.</title>
        <authorList>
            <consortium name="US DOE Joint Genome Institute"/>
            <person name="Copeland A."/>
            <person name="Lucas S."/>
            <person name="Lapidus A."/>
            <person name="Barry K."/>
            <person name="Detter J.C."/>
            <person name="Glavina del Rio T."/>
            <person name="Hammon N."/>
            <person name="Israni S."/>
            <person name="Dalin E."/>
            <person name="Tice H."/>
            <person name="Pitluck S."/>
            <person name="Fredrickson J.K."/>
            <person name="Kolker E."/>
            <person name="McCuel L.A."/>
            <person name="DiChristina T."/>
            <person name="Nealson K.H."/>
            <person name="Newman D."/>
            <person name="Tiedje J.M."/>
            <person name="Zhou J."/>
            <person name="Romine M.F."/>
            <person name="Culley D.E."/>
            <person name="Serres M."/>
            <person name="Chertkov O."/>
            <person name="Brettin T."/>
            <person name="Bruce D."/>
            <person name="Han C."/>
            <person name="Tapia R."/>
            <person name="Gilna P."/>
            <person name="Schmutz J."/>
            <person name="Larimer F."/>
            <person name="Land M."/>
            <person name="Hauser L."/>
            <person name="Kyrpides N."/>
            <person name="Mikhailova N."/>
            <person name="Richardson P."/>
        </authorList>
    </citation>
    <scope>NUCLEOTIDE SEQUENCE [LARGE SCALE GENOMIC DNA]</scope>
    <source>
        <strain evidence="1 2">NCIMB 400</strain>
    </source>
</reference>
<keyword evidence="2" id="KW-1185">Reference proteome</keyword>
<dbReference type="Pfam" id="PF07311">
    <property type="entry name" value="Dodecin"/>
    <property type="match status" value="1"/>
</dbReference>
<dbReference type="Proteomes" id="UP000000684">
    <property type="component" value="Chromosome"/>
</dbReference>
<dbReference type="InterPro" id="IPR009923">
    <property type="entry name" value="Dodecin"/>
</dbReference>
<dbReference type="PANTHER" id="PTHR39324:SF1">
    <property type="entry name" value="CALCIUM DODECIN"/>
    <property type="match status" value="1"/>
</dbReference>
<dbReference type="EMBL" id="CP000447">
    <property type="protein sequence ID" value="ABI70682.1"/>
    <property type="molecule type" value="Genomic_DNA"/>
</dbReference>
<protein>
    <recommendedName>
        <fullName evidence="3">Dodecin domain-containing protein</fullName>
    </recommendedName>
</protein>
<dbReference type="PANTHER" id="PTHR39324">
    <property type="entry name" value="CALCIUM DODECIN"/>
    <property type="match status" value="1"/>
</dbReference>
<sequence>MNCTIVYYTKTKDVQLTIGAIMSHTYKVIELVGSSPISSDEAVKNAIAEANKSLLHLRWFQVIETRGHLEEGLIAHWQVTIKVGFTLDSNA</sequence>
<evidence type="ECO:0000313" key="1">
    <source>
        <dbReference type="EMBL" id="ABI70682.1"/>
    </source>
</evidence>
<dbReference type="STRING" id="318167.Sfri_0829"/>
<dbReference type="KEGG" id="sfr:Sfri_0829"/>
<gene>
    <name evidence="1" type="ordered locus">Sfri_0829</name>
</gene>
<dbReference type="eggNOG" id="COG3360">
    <property type="taxonomic scope" value="Bacteria"/>
</dbReference>
<accession>Q086Y3</accession>
<dbReference type="SUPFAM" id="SSF89807">
    <property type="entry name" value="Dodecin-like"/>
    <property type="match status" value="1"/>
</dbReference>
<dbReference type="InterPro" id="IPR036694">
    <property type="entry name" value="Dodecin-like_sf"/>
</dbReference>
<dbReference type="InterPro" id="IPR050049">
    <property type="entry name" value="Dodecin_bact"/>
</dbReference>